<dbReference type="GO" id="GO:0015031">
    <property type="term" value="P:protein transport"/>
    <property type="evidence" value="ECO:0007669"/>
    <property type="project" value="UniProtKB-KW"/>
</dbReference>
<evidence type="ECO:0000256" key="3">
    <source>
        <dbReference type="ARBA" id="ARBA00006602"/>
    </source>
</evidence>
<evidence type="ECO:0000256" key="4">
    <source>
        <dbReference type="ARBA" id="ARBA00016507"/>
    </source>
</evidence>
<dbReference type="GO" id="GO:0009288">
    <property type="term" value="C:bacterial-type flagellum"/>
    <property type="evidence" value="ECO:0007669"/>
    <property type="project" value="InterPro"/>
</dbReference>
<comment type="subcellular location">
    <subcellularLocation>
        <location evidence="2">Cytoplasm</location>
    </subcellularLocation>
</comment>
<evidence type="ECO:0000256" key="6">
    <source>
        <dbReference type="ARBA" id="ARBA00022490"/>
    </source>
</evidence>
<dbReference type="GO" id="GO:0003774">
    <property type="term" value="F:cytoskeletal motor activity"/>
    <property type="evidence" value="ECO:0007669"/>
    <property type="project" value="InterPro"/>
</dbReference>
<dbReference type="GO" id="GO:0071973">
    <property type="term" value="P:bacterial-type flagellum-dependent cell motility"/>
    <property type="evidence" value="ECO:0007669"/>
    <property type="project" value="InterPro"/>
</dbReference>
<evidence type="ECO:0000313" key="11">
    <source>
        <dbReference type="EMBL" id="RPH26527.1"/>
    </source>
</evidence>
<comment type="similarity">
    <text evidence="3">Belongs to the FliH family.</text>
</comment>
<keyword evidence="5" id="KW-0813">Transport</keyword>
<evidence type="ECO:0000256" key="7">
    <source>
        <dbReference type="ARBA" id="ARBA00022795"/>
    </source>
</evidence>
<keyword evidence="8" id="KW-0653">Protein transport</keyword>
<keyword evidence="7" id="KW-1005">Bacterial flagellum biogenesis</keyword>
<accession>A0A3N5DGC0</accession>
<keyword evidence="9" id="KW-1006">Bacterial flagellum protein export</keyword>
<dbReference type="RefSeq" id="WP_124024346.1">
    <property type="nucleotide sequence ID" value="NZ_RPOH01000045.1"/>
</dbReference>
<sequence length="237" mass="26874">MPTSDSANLHNWQVWQPQNLLDDLTPPEHNVVERESAYPSEELLQVELAHLRRQAEEKGFAQGQLRGVEEGKQRGFEAGFAEGKIAGFEQGRHEAGEQQRETGERFSRILEEFKLMLDNLDSVIPSRLVQLSLTAVRSLLGSHITCDHHVLLEKIRQLLHQDRLFKDLAVLWVSPDDMAMVQEHLGTSLTSMGWELRGDATILPGGCRITSEEGEIDATINTRWQELCELSREDCQP</sequence>
<keyword evidence="11" id="KW-0282">Flagellum</keyword>
<dbReference type="EMBL" id="RPOH01000045">
    <property type="protein sequence ID" value="RPH26527.1"/>
    <property type="molecule type" value="Genomic_DNA"/>
</dbReference>
<dbReference type="Proteomes" id="UP000268615">
    <property type="component" value="Unassembled WGS sequence"/>
</dbReference>
<keyword evidence="11" id="KW-0966">Cell projection</keyword>
<feature type="domain" description="Flagellar assembly protein FliH/Type III secretion system HrpE" evidence="10">
    <location>
        <begin position="104"/>
        <end position="227"/>
    </location>
</feature>
<keyword evidence="12" id="KW-1185">Reference proteome</keyword>
<evidence type="ECO:0000256" key="1">
    <source>
        <dbReference type="ARBA" id="ARBA00003041"/>
    </source>
</evidence>
<evidence type="ECO:0000256" key="8">
    <source>
        <dbReference type="ARBA" id="ARBA00022927"/>
    </source>
</evidence>
<reference evidence="11 12" key="1">
    <citation type="submission" date="2018-11" db="EMBL/GenBank/DDBJ databases">
        <title>Draft genome sequence of Buttiauxella warmboldiae CCUG 35512.</title>
        <authorList>
            <person name="Salva-Serra F."/>
            <person name="Marathe N."/>
            <person name="Moore E."/>
            <person name="Svensson L."/>
            <person name="Engstrom-Jakobsson H."/>
        </authorList>
    </citation>
    <scope>NUCLEOTIDE SEQUENCE [LARGE SCALE GENOMIC DNA]</scope>
    <source>
        <strain evidence="11 12">CCUG 35512</strain>
    </source>
</reference>
<organism evidence="11 12">
    <name type="scientific">Buttiauxella warmboldiae</name>
    <dbReference type="NCBI Taxonomy" id="82993"/>
    <lineage>
        <taxon>Bacteria</taxon>
        <taxon>Pseudomonadati</taxon>
        <taxon>Pseudomonadota</taxon>
        <taxon>Gammaproteobacteria</taxon>
        <taxon>Enterobacterales</taxon>
        <taxon>Enterobacteriaceae</taxon>
        <taxon>Buttiauxella</taxon>
    </lineage>
</organism>
<dbReference type="GO" id="GO:0044781">
    <property type="term" value="P:bacterial-type flagellum organization"/>
    <property type="evidence" value="ECO:0007669"/>
    <property type="project" value="UniProtKB-KW"/>
</dbReference>
<keyword evidence="11" id="KW-0969">Cilium</keyword>
<protein>
    <recommendedName>
        <fullName evidence="4">Flagellar assembly protein FliH</fullName>
    </recommendedName>
</protein>
<dbReference type="GO" id="GO:0005829">
    <property type="term" value="C:cytosol"/>
    <property type="evidence" value="ECO:0007669"/>
    <property type="project" value="TreeGrafter"/>
</dbReference>
<dbReference type="OrthoDB" id="6415116at2"/>
<name>A0A3N5DGC0_9ENTR</name>
<dbReference type="AlphaFoldDB" id="A0A3N5DGC0"/>
<dbReference type="Pfam" id="PF02108">
    <property type="entry name" value="FliH"/>
    <property type="match status" value="1"/>
</dbReference>
<dbReference type="PRINTS" id="PR01003">
    <property type="entry name" value="FLGFLIH"/>
</dbReference>
<gene>
    <name evidence="11" type="primary">fliH</name>
    <name evidence="11" type="ORF">EHN07_11895</name>
</gene>
<evidence type="ECO:0000313" key="12">
    <source>
        <dbReference type="Proteomes" id="UP000268615"/>
    </source>
</evidence>
<dbReference type="InterPro" id="IPR051472">
    <property type="entry name" value="T3SS_Stator/FliH"/>
</dbReference>
<dbReference type="InterPro" id="IPR018035">
    <property type="entry name" value="Flagellar_FliH/T3SS_HrpE"/>
</dbReference>
<evidence type="ECO:0000256" key="2">
    <source>
        <dbReference type="ARBA" id="ARBA00004496"/>
    </source>
</evidence>
<proteinExistence type="inferred from homology"/>
<evidence type="ECO:0000256" key="5">
    <source>
        <dbReference type="ARBA" id="ARBA00022448"/>
    </source>
</evidence>
<evidence type="ECO:0000259" key="10">
    <source>
        <dbReference type="Pfam" id="PF02108"/>
    </source>
</evidence>
<dbReference type="InterPro" id="IPR000563">
    <property type="entry name" value="Flag_FliH"/>
</dbReference>
<comment type="caution">
    <text evidence="11">The sequence shown here is derived from an EMBL/GenBank/DDBJ whole genome shotgun (WGS) entry which is preliminary data.</text>
</comment>
<evidence type="ECO:0000256" key="9">
    <source>
        <dbReference type="ARBA" id="ARBA00023225"/>
    </source>
</evidence>
<keyword evidence="6" id="KW-0963">Cytoplasm</keyword>
<comment type="function">
    <text evidence="1">Needed for flagellar regrowth and assembly.</text>
</comment>
<dbReference type="PANTHER" id="PTHR34982">
    <property type="entry name" value="YOP PROTEINS TRANSLOCATION PROTEIN L"/>
    <property type="match status" value="1"/>
</dbReference>
<dbReference type="PANTHER" id="PTHR34982:SF1">
    <property type="entry name" value="FLAGELLAR ASSEMBLY PROTEIN FLIH"/>
    <property type="match status" value="1"/>
</dbReference>